<dbReference type="EMBL" id="Y09633">
    <property type="protein sequence ID" value="CAA70847.1"/>
    <property type="molecule type" value="Genomic_DNA"/>
</dbReference>
<reference evidence="1" key="2">
    <citation type="submission" date="1999-09" db="EMBL/GenBank/DDBJ databases">
        <authorList>
            <person name="Narberhaus F."/>
        </authorList>
    </citation>
    <scope>NUCLEOTIDE SEQUENCE</scope>
    <source>
        <strain evidence="1">110spc4</strain>
    </source>
</reference>
<evidence type="ECO:0000313" key="1">
    <source>
        <dbReference type="EMBL" id="CAA70847.1"/>
    </source>
</evidence>
<reference evidence="1" key="4">
    <citation type="journal article" date="2001" name="Mol. Microbiol.">
        <title>Phosphatidylcholine levels in Bradyrhizobium japonicum membranes are critical for an efficient symbiosis with the soybean host plant.</title>
        <authorList>
            <person name="Minder A.C."/>
            <person name="de Rudder K.E.E."/>
            <person name="Narberhaus F."/>
            <person name="Fischer H.-M."/>
            <person name="Hennecke H."/>
            <person name="Geiger O."/>
        </authorList>
    </citation>
    <scope>NUCLEOTIDE SEQUENCE</scope>
    <source>
        <strain evidence="1">110spc4</strain>
    </source>
</reference>
<organism evidence="1">
    <name type="scientific">Bradyrhizobium japonicum</name>
    <dbReference type="NCBI Taxonomy" id="375"/>
    <lineage>
        <taxon>Bacteria</taxon>
        <taxon>Pseudomonadati</taxon>
        <taxon>Pseudomonadota</taxon>
        <taxon>Alphaproteobacteria</taxon>
        <taxon>Hyphomicrobiales</taxon>
        <taxon>Nitrobacteraceae</taxon>
        <taxon>Bradyrhizobium</taxon>
    </lineage>
</organism>
<protein>
    <submittedName>
        <fullName evidence="1">Uncharacterized protein</fullName>
    </submittedName>
</protein>
<proteinExistence type="predicted"/>
<sequence>MMRTAWTPHTPSASPFAGEAPVSRSAGYAPVTIDQFPAVILNAAMLPSAARRRDAYIVAWQHCFAPT</sequence>
<reference evidence="1" key="3">
    <citation type="journal article" date="2000" name="J. Bacteriol.">
        <title>Role of HrcA and CIRCE in the heat shock regulatory network of Bradyrhizobium japonicum.</title>
        <authorList>
            <person name="Minder A.C."/>
            <person name="Fischer H.-M."/>
            <person name="Hennecke H."/>
            <person name="Narberhaus F."/>
        </authorList>
    </citation>
    <scope>NUCLEOTIDE SEQUENCE</scope>
    <source>
        <strain evidence="1">110spc4</strain>
    </source>
</reference>
<accession>P94318</accession>
<reference evidence="1" key="1">
    <citation type="journal article" date="1997" name="Mol. Gen. Genet.">
        <title>The dnaKJ operon belongs to the sigma32-dependent class of heat shock genes in Bradyrhizobium japonicum.</title>
        <authorList>
            <person name="Minder A.C."/>
            <person name="Narberhaus F."/>
            <person name="Babst M."/>
            <person name="Hennecke H."/>
            <person name="Fischer H.-M."/>
        </authorList>
    </citation>
    <scope>NUCLEOTIDE SEQUENCE</scope>
    <source>
        <strain evidence="1">110spc4</strain>
    </source>
</reference>
<name>P94318_BRAJP</name>
<dbReference type="AlphaFoldDB" id="P94318"/>